<gene>
    <name evidence="2" type="ORF">S12H4_04645</name>
</gene>
<feature type="domain" description="TOTE conflict system primase" evidence="1">
    <location>
        <begin position="30"/>
        <end position="158"/>
    </location>
</feature>
<reference evidence="2" key="1">
    <citation type="journal article" date="2014" name="Front. Microbiol.">
        <title>High frequency of phylogenetically diverse reductive dehalogenase-homologous genes in deep subseafloor sedimentary metagenomes.</title>
        <authorList>
            <person name="Kawai M."/>
            <person name="Futagami T."/>
            <person name="Toyoda A."/>
            <person name="Takaki Y."/>
            <person name="Nishi S."/>
            <person name="Hori S."/>
            <person name="Arai W."/>
            <person name="Tsubouchi T."/>
            <person name="Morono Y."/>
            <person name="Uchiyama I."/>
            <person name="Ito T."/>
            <person name="Fujiyama A."/>
            <person name="Inagaki F."/>
            <person name="Takami H."/>
        </authorList>
    </citation>
    <scope>NUCLEOTIDE SEQUENCE</scope>
    <source>
        <strain evidence="2">Expedition CK06-06</strain>
    </source>
</reference>
<dbReference type="Pfam" id="PF22548">
    <property type="entry name" value="AEP-TOTE"/>
    <property type="match status" value="1"/>
</dbReference>
<comment type="caution">
    <text evidence="2">The sequence shown here is derived from an EMBL/GenBank/DDBJ whole genome shotgun (WGS) entry which is preliminary data.</text>
</comment>
<dbReference type="AlphaFoldDB" id="X1PW27"/>
<proteinExistence type="predicted"/>
<evidence type="ECO:0000259" key="1">
    <source>
        <dbReference type="Pfam" id="PF22548"/>
    </source>
</evidence>
<dbReference type="EMBL" id="BARW01001459">
    <property type="protein sequence ID" value="GAI60103.1"/>
    <property type="molecule type" value="Genomic_DNA"/>
</dbReference>
<dbReference type="CDD" id="cd00525">
    <property type="entry name" value="AE_Prim_S_like"/>
    <property type="match status" value="1"/>
</dbReference>
<accession>X1PW27</accession>
<organism evidence="2">
    <name type="scientific">marine sediment metagenome</name>
    <dbReference type="NCBI Taxonomy" id="412755"/>
    <lineage>
        <taxon>unclassified sequences</taxon>
        <taxon>metagenomes</taxon>
        <taxon>ecological metagenomes</taxon>
    </lineage>
</organism>
<sequence length="434" mass="50166">MVEVDKDTIEAFAALFKGRTDSHGRVEMCLYEPVTLEHYEKHLKGEVNLGIYFLLDDSTCCFFGIDLDEKDFDKAKAIRDELVKNNIPTYIAESKSKGFHIYGFALERFKAVDIRRVLHYILKKLNIKCEVFPKQDYHQPDDPDGKKHPGSYINLPCFGYTRPFLSGDMHEVKLEVALERIKRVPQEAIDQVLRTLPKEKVKPPAREKAERFDNELAVKKILENCAFVQHCQDDATTLPEPFWWSMVHSLVVFGGPGRKKIHELSESYPGYSKGKTDKKIKEAEKVTDKEVGPHTCLFIEQELGFSCPEDCRAKKLNVKAPAGLASILVAQELRGPYLYRDKSGWHLNIEKLVEDLLTEYSFKTMRDNEEYLIYEDGVYTPLGETKIKEECEKRVSKKFMTTHNVNEAIGHIKRSTYTNRKKFNNEKWVLNLTN</sequence>
<feature type="non-terminal residue" evidence="2">
    <location>
        <position position="434"/>
    </location>
</feature>
<name>X1PW27_9ZZZZ</name>
<evidence type="ECO:0000313" key="2">
    <source>
        <dbReference type="EMBL" id="GAI60103.1"/>
    </source>
</evidence>
<protein>
    <recommendedName>
        <fullName evidence="1">TOTE conflict system primase domain-containing protein</fullName>
    </recommendedName>
</protein>
<dbReference type="InterPro" id="IPR054347">
    <property type="entry name" value="TOTE_primase"/>
</dbReference>